<protein>
    <submittedName>
        <fullName evidence="1">Transglutaminase-like putative cysteine protease</fullName>
    </submittedName>
</protein>
<dbReference type="EMBL" id="JAFBBK010000001">
    <property type="protein sequence ID" value="MBM7417056.1"/>
    <property type="molecule type" value="Genomic_DNA"/>
</dbReference>
<gene>
    <name evidence="1" type="ORF">JOE42_003789</name>
</gene>
<evidence type="ECO:0000313" key="2">
    <source>
        <dbReference type="Proteomes" id="UP000703038"/>
    </source>
</evidence>
<comment type="caution">
    <text evidence="1">The sequence shown here is derived from an EMBL/GenBank/DDBJ whole genome shotgun (WGS) entry which is preliminary data.</text>
</comment>
<proteinExistence type="predicted"/>
<organism evidence="1 2">
    <name type="scientific">Rhodococcoides corynebacterioides</name>
    <dbReference type="NCBI Taxonomy" id="53972"/>
    <lineage>
        <taxon>Bacteria</taxon>
        <taxon>Bacillati</taxon>
        <taxon>Actinomycetota</taxon>
        <taxon>Actinomycetes</taxon>
        <taxon>Mycobacteriales</taxon>
        <taxon>Nocardiaceae</taxon>
        <taxon>Rhodococcoides</taxon>
    </lineage>
</organism>
<sequence>MAPRNPHAIADGMIVRSVTRPDRVFRVSGDPGGARVNFVALSPGTRTVVNGSPRNYRPEAPAEEFERLADAGRDDAIEDVRRTEPADDESAGMSAVADVPSDDDSVATLCVRMQDAVARVADGECDPDDAAAIVSAAAALNAAVIEAHARRG</sequence>
<reference evidence="1 2" key="1">
    <citation type="submission" date="2021-01" db="EMBL/GenBank/DDBJ databases">
        <title>Genomics of switchgrass bacterial isolates.</title>
        <authorList>
            <person name="Shade A."/>
        </authorList>
    </citation>
    <scope>NUCLEOTIDE SEQUENCE [LARGE SCALE GENOMIC DNA]</scope>
    <source>
        <strain evidence="1 2">PvP111</strain>
    </source>
</reference>
<evidence type="ECO:0000313" key="1">
    <source>
        <dbReference type="EMBL" id="MBM7417056.1"/>
    </source>
</evidence>
<name>A0ABS2KYP5_9NOCA</name>
<accession>A0ABS2KYP5</accession>
<dbReference type="RefSeq" id="WP_204869723.1">
    <property type="nucleotide sequence ID" value="NZ_JAFBBK010000001.1"/>
</dbReference>
<keyword evidence="2" id="KW-1185">Reference proteome</keyword>
<dbReference type="Proteomes" id="UP000703038">
    <property type="component" value="Unassembled WGS sequence"/>
</dbReference>